<dbReference type="InterPro" id="IPR023187">
    <property type="entry name" value="Tscrpt_reg_MarR-type_CS"/>
</dbReference>
<evidence type="ECO:0000256" key="3">
    <source>
        <dbReference type="ARBA" id="ARBA00023163"/>
    </source>
</evidence>
<dbReference type="PANTHER" id="PTHR33164:SF101">
    <property type="entry name" value="TRANSCRIPTIONAL REPRESSOR MPRA"/>
    <property type="match status" value="1"/>
</dbReference>
<feature type="domain" description="HTH marR-type" evidence="4">
    <location>
        <begin position="15"/>
        <end position="164"/>
    </location>
</feature>
<proteinExistence type="predicted"/>
<dbReference type="GO" id="GO:0003677">
    <property type="term" value="F:DNA binding"/>
    <property type="evidence" value="ECO:0007669"/>
    <property type="project" value="UniProtKB-KW"/>
</dbReference>
<dbReference type="PANTHER" id="PTHR33164">
    <property type="entry name" value="TRANSCRIPTIONAL REGULATOR, MARR FAMILY"/>
    <property type="match status" value="1"/>
</dbReference>
<dbReference type="GO" id="GO:0006950">
    <property type="term" value="P:response to stress"/>
    <property type="evidence" value="ECO:0007669"/>
    <property type="project" value="TreeGrafter"/>
</dbReference>
<dbReference type="Gene3D" id="1.10.10.10">
    <property type="entry name" value="Winged helix-like DNA-binding domain superfamily/Winged helix DNA-binding domain"/>
    <property type="match status" value="1"/>
</dbReference>
<dbReference type="Pfam" id="PF12802">
    <property type="entry name" value="MarR_2"/>
    <property type="match status" value="1"/>
</dbReference>
<dbReference type="InterPro" id="IPR036388">
    <property type="entry name" value="WH-like_DNA-bd_sf"/>
</dbReference>
<evidence type="ECO:0000256" key="2">
    <source>
        <dbReference type="ARBA" id="ARBA00023125"/>
    </source>
</evidence>
<gene>
    <name evidence="5" type="ORF">BOCO_0893</name>
</gene>
<dbReference type="GO" id="GO:0003700">
    <property type="term" value="F:DNA-binding transcription factor activity"/>
    <property type="evidence" value="ECO:0007669"/>
    <property type="project" value="InterPro"/>
</dbReference>
<name>A0A261EUQ2_9BIFI</name>
<protein>
    <submittedName>
        <fullName evidence="5">MarR family transcriptional regulator</fullName>
    </submittedName>
</protein>
<reference evidence="5 6" key="1">
    <citation type="journal article" date="2017" name="BMC Genomics">
        <title>Comparative genomic and phylogenomic analyses of the Bifidobacteriaceae family.</title>
        <authorList>
            <person name="Lugli G.A."/>
            <person name="Milani C."/>
            <person name="Turroni F."/>
            <person name="Duranti S."/>
            <person name="Mancabelli L."/>
            <person name="Mangifesta M."/>
            <person name="Ferrario C."/>
            <person name="Modesto M."/>
            <person name="Mattarelli P."/>
            <person name="Jiri K."/>
            <person name="van Sinderen D."/>
            <person name="Ventura M."/>
        </authorList>
    </citation>
    <scope>NUCLEOTIDE SEQUENCE [LARGE SCALE GENOMIC DNA]</scope>
    <source>
        <strain evidence="5 6">DSM 22924</strain>
    </source>
</reference>
<dbReference type="PROSITE" id="PS50995">
    <property type="entry name" value="HTH_MARR_2"/>
    <property type="match status" value="1"/>
</dbReference>
<dbReference type="EMBL" id="MWWS01000004">
    <property type="protein sequence ID" value="OZG50376.1"/>
    <property type="molecule type" value="Genomic_DNA"/>
</dbReference>
<evidence type="ECO:0000259" key="4">
    <source>
        <dbReference type="PROSITE" id="PS50995"/>
    </source>
</evidence>
<accession>A0A261EUQ2</accession>
<dbReference type="RefSeq" id="WP_094722859.1">
    <property type="nucleotide sequence ID" value="NZ_MWWS01000004.1"/>
</dbReference>
<dbReference type="Proteomes" id="UP000216004">
    <property type="component" value="Unassembled WGS sequence"/>
</dbReference>
<dbReference type="AlphaFoldDB" id="A0A261EUQ2"/>
<dbReference type="PROSITE" id="PS01117">
    <property type="entry name" value="HTH_MARR_1"/>
    <property type="match status" value="1"/>
</dbReference>
<evidence type="ECO:0000313" key="6">
    <source>
        <dbReference type="Proteomes" id="UP000216004"/>
    </source>
</evidence>
<dbReference type="OrthoDB" id="69852at2"/>
<keyword evidence="1" id="KW-0805">Transcription regulation</keyword>
<dbReference type="InterPro" id="IPR000835">
    <property type="entry name" value="HTH_MarR-typ"/>
</dbReference>
<comment type="caution">
    <text evidence="5">The sequence shown here is derived from an EMBL/GenBank/DDBJ whole genome shotgun (WGS) entry which is preliminary data.</text>
</comment>
<dbReference type="SUPFAM" id="SSF46785">
    <property type="entry name" value="Winged helix' DNA-binding domain"/>
    <property type="match status" value="1"/>
</dbReference>
<dbReference type="PRINTS" id="PR00598">
    <property type="entry name" value="HTHMARR"/>
</dbReference>
<keyword evidence="3" id="KW-0804">Transcription</keyword>
<keyword evidence="2" id="KW-0238">DNA-binding</keyword>
<keyword evidence="6" id="KW-1185">Reference proteome</keyword>
<organism evidence="5 6">
    <name type="scientific">Bombiscardovia coagulans</name>
    <dbReference type="NCBI Taxonomy" id="686666"/>
    <lineage>
        <taxon>Bacteria</taxon>
        <taxon>Bacillati</taxon>
        <taxon>Actinomycetota</taxon>
        <taxon>Actinomycetes</taxon>
        <taxon>Bifidobacteriales</taxon>
        <taxon>Bifidobacteriaceae</taxon>
        <taxon>Bombiscardovia</taxon>
    </lineage>
</organism>
<dbReference type="InterPro" id="IPR036390">
    <property type="entry name" value="WH_DNA-bd_sf"/>
</dbReference>
<evidence type="ECO:0000313" key="5">
    <source>
        <dbReference type="EMBL" id="OZG50376.1"/>
    </source>
</evidence>
<dbReference type="InterPro" id="IPR039422">
    <property type="entry name" value="MarR/SlyA-like"/>
</dbReference>
<dbReference type="SMART" id="SM00347">
    <property type="entry name" value="HTH_MARR"/>
    <property type="match status" value="1"/>
</dbReference>
<evidence type="ECO:0000256" key="1">
    <source>
        <dbReference type="ARBA" id="ARBA00023015"/>
    </source>
</evidence>
<sequence length="216" mass="25555">MKDFSESYDQTDQVKIQIMERFHEISRLLRLPYSNYEHDPFTNRNQMSADHKQAHVPSSRYRGQGRVLAILALKPEIEQRDLGYMLGMSKQALGELIAKLERSGYVTREPHPEDRRRMVVHLTQAGQQQAEKLREQNPDYAGIFDALDSEELTELNRLLEKLAASMEEHLPEYRERLEQRRHTIAALMHNRHHACNRAPIDYFQHYRRSMGQESWN</sequence>